<dbReference type="AlphaFoldDB" id="A0A4P6EDG6"/>
<proteinExistence type="predicted"/>
<gene>
    <name evidence="1" type="ORF">ET475_10120</name>
</gene>
<sequence>MTTTIGIVGNDVPRQLVMAADAVPQRLTGTWDGRLDARASALLGAVDPVVTGILTEILEGCHDDLAGLVVCNDAQAHLRLFYVLRMLRGEGLPPVHLLDLPRLDSPAARRFAAHQLTALSEFCAGLSGTSPTASRLRAAAAAESQVGAALVRLRARRRAASAVPGADALSAIIAAGALPVTDAVAALDAVVDPAPSQLVRVHVTGSSHPDPTMYAALEAHGLVVVSDDHSTGDQAWIGESVDSGELDDVCEGLVELHFARTADSAGASIAARAALTRASAQAGGARFALSLIREDEEAPAWDFAAVSDELATAGIPALSRRWIRRGQSTTVAAEVAAKILDERIAS</sequence>
<dbReference type="Gene3D" id="3.40.50.11890">
    <property type="match status" value="1"/>
</dbReference>
<dbReference type="Pfam" id="PF06050">
    <property type="entry name" value="HGD-D"/>
    <property type="match status" value="1"/>
</dbReference>
<keyword evidence="2" id="KW-1185">Reference proteome</keyword>
<dbReference type="OrthoDB" id="4578012at2"/>
<evidence type="ECO:0000313" key="1">
    <source>
        <dbReference type="EMBL" id="QAY60305.1"/>
    </source>
</evidence>
<accession>A0A4P6EDG6</accession>
<organism evidence="1 2">
    <name type="scientific">Microbacterium protaetiae</name>
    <dbReference type="NCBI Taxonomy" id="2509458"/>
    <lineage>
        <taxon>Bacteria</taxon>
        <taxon>Bacillati</taxon>
        <taxon>Actinomycetota</taxon>
        <taxon>Actinomycetes</taxon>
        <taxon>Micrococcales</taxon>
        <taxon>Microbacteriaceae</taxon>
        <taxon>Microbacterium</taxon>
    </lineage>
</organism>
<protein>
    <submittedName>
        <fullName evidence="1">2-hydroxyacyl-CoA dehydratase</fullName>
    </submittedName>
</protein>
<reference evidence="1 2" key="1">
    <citation type="submission" date="2019-01" db="EMBL/GenBank/DDBJ databases">
        <title>Genome sequencing of strain DFW100M-13.</title>
        <authorList>
            <person name="Heo J."/>
            <person name="Kim S.-J."/>
            <person name="Kim J.-S."/>
            <person name="Hong S.-B."/>
            <person name="Kwon S.-W."/>
        </authorList>
    </citation>
    <scope>NUCLEOTIDE SEQUENCE [LARGE SCALE GENOMIC DNA]</scope>
    <source>
        <strain evidence="1 2">DFW100M-13</strain>
    </source>
</reference>
<dbReference type="Gene3D" id="3.40.50.11900">
    <property type="match status" value="1"/>
</dbReference>
<dbReference type="InterPro" id="IPR010327">
    <property type="entry name" value="FldB/FldC_alpha/beta"/>
</dbReference>
<evidence type="ECO:0000313" key="2">
    <source>
        <dbReference type="Proteomes" id="UP000293995"/>
    </source>
</evidence>
<dbReference type="KEGG" id="mprt:ET475_10120"/>
<dbReference type="EMBL" id="CP035494">
    <property type="protein sequence ID" value="QAY60305.1"/>
    <property type="molecule type" value="Genomic_DNA"/>
</dbReference>
<name>A0A4P6EDG6_9MICO</name>
<dbReference type="RefSeq" id="WP_129389435.1">
    <property type="nucleotide sequence ID" value="NZ_CP035494.1"/>
</dbReference>
<dbReference type="Gene3D" id="1.20.1270.370">
    <property type="match status" value="1"/>
</dbReference>
<dbReference type="Proteomes" id="UP000293995">
    <property type="component" value="Chromosome"/>
</dbReference>